<dbReference type="PRINTS" id="PR00394">
    <property type="entry name" value="RHSPROTEIN"/>
</dbReference>
<evidence type="ECO:0000313" key="1">
    <source>
        <dbReference type="EMBL" id="SCC34099.1"/>
    </source>
</evidence>
<proteinExistence type="predicted"/>
<dbReference type="AlphaFoldDB" id="A0A1C4DRX9"/>
<dbReference type="InterPro" id="IPR050708">
    <property type="entry name" value="T6SS_VgrG/RHS"/>
</dbReference>
<dbReference type="Gene3D" id="2.180.10.10">
    <property type="entry name" value="RHS repeat-associated core"/>
    <property type="match status" value="1"/>
</dbReference>
<gene>
    <name evidence="1" type="ORF">GA0061080_11002</name>
</gene>
<dbReference type="RefSeq" id="WP_209435850.1">
    <property type="nucleotide sequence ID" value="NZ_FMBA01000100.1"/>
</dbReference>
<sequence>FQGQYYDEETGLHYNLNRYYDPFTGRYITQDPLGILGGLNSYQYAGSDPINWVDPLGLIKVENNGFEGIAGEEIDSTLSIPTINPATNRIATEHIIVPSGKAPHRGKPNSIYEVSRADGSRSVTYYDANGRTFSREDYGQIHPHGQIGLGPDGRVVPHEHKITYNDKGYVTGKYYRKLDSNGKPIGEWIKDK</sequence>
<dbReference type="InterPro" id="IPR022385">
    <property type="entry name" value="Rhs_assc_core"/>
</dbReference>
<organism evidence="1 2">
    <name type="scientific">Gilliamella intestini</name>
    <dbReference type="NCBI Taxonomy" id="1798183"/>
    <lineage>
        <taxon>Bacteria</taxon>
        <taxon>Pseudomonadati</taxon>
        <taxon>Pseudomonadota</taxon>
        <taxon>Gammaproteobacteria</taxon>
        <taxon>Orbales</taxon>
        <taxon>Orbaceae</taxon>
        <taxon>Gilliamella</taxon>
    </lineage>
</organism>
<name>A0A1C4DRX9_9GAMM</name>
<feature type="non-terminal residue" evidence="1">
    <location>
        <position position="1"/>
    </location>
</feature>
<dbReference type="EMBL" id="FMBA01000100">
    <property type="protein sequence ID" value="SCC34099.1"/>
    <property type="molecule type" value="Genomic_DNA"/>
</dbReference>
<keyword evidence="2" id="KW-1185">Reference proteome</keyword>
<accession>A0A1C4DRX9</accession>
<dbReference type="STRING" id="1798183.GA0061080_11002"/>
<dbReference type="Proteomes" id="UP000199698">
    <property type="component" value="Unassembled WGS sequence"/>
</dbReference>
<reference evidence="2" key="1">
    <citation type="submission" date="2016-08" db="EMBL/GenBank/DDBJ databases">
        <authorList>
            <person name="Varghese N."/>
            <person name="Submissions Spin"/>
        </authorList>
    </citation>
    <scope>NUCLEOTIDE SEQUENCE [LARGE SCALE GENOMIC DNA]</scope>
    <source>
        <strain evidence="2">R-53144</strain>
    </source>
</reference>
<protein>
    <submittedName>
        <fullName evidence="1">RHS repeat-associated core domain-containing protein</fullName>
    </submittedName>
</protein>
<evidence type="ECO:0000313" key="2">
    <source>
        <dbReference type="Proteomes" id="UP000199698"/>
    </source>
</evidence>
<dbReference type="NCBIfam" id="TIGR03696">
    <property type="entry name" value="Rhs_assc_core"/>
    <property type="match status" value="1"/>
</dbReference>
<dbReference type="PANTHER" id="PTHR32305:SF15">
    <property type="entry name" value="PROTEIN RHSA-RELATED"/>
    <property type="match status" value="1"/>
</dbReference>
<dbReference type="PANTHER" id="PTHR32305">
    <property type="match status" value="1"/>
</dbReference>